<feature type="binding site" evidence="6">
    <location>
        <position position="199"/>
    </location>
    <ligand>
        <name>NAD(+)</name>
        <dbReference type="ChEBI" id="CHEBI:57540"/>
    </ligand>
</feature>
<dbReference type="Pfam" id="PF08240">
    <property type="entry name" value="ADH_N"/>
    <property type="match status" value="1"/>
</dbReference>
<dbReference type="InterPro" id="IPR004627">
    <property type="entry name" value="L-Threonine_3-DHase"/>
</dbReference>
<comment type="pathway">
    <text evidence="6">Amino-acid degradation; L-threonine degradation via oxydo-reductase pathway; glycine from L-threonine: step 1/2.</text>
</comment>
<feature type="binding site" evidence="6">
    <location>
        <begin position="291"/>
        <end position="292"/>
    </location>
    <ligand>
        <name>NAD(+)</name>
        <dbReference type="ChEBI" id="CHEBI:57540"/>
    </ligand>
</feature>
<dbReference type="EC" id="1.1.1.103" evidence="6 7"/>
<dbReference type="InterPro" id="IPR013154">
    <property type="entry name" value="ADH-like_N"/>
</dbReference>
<name>A0A1I2SJN8_9BACL</name>
<dbReference type="SUPFAM" id="SSF50129">
    <property type="entry name" value="GroES-like"/>
    <property type="match status" value="1"/>
</dbReference>
<evidence type="ECO:0000256" key="6">
    <source>
        <dbReference type="HAMAP-Rule" id="MF_00627"/>
    </source>
</evidence>
<dbReference type="GO" id="GO:0005737">
    <property type="term" value="C:cytoplasm"/>
    <property type="evidence" value="ECO:0007669"/>
    <property type="project" value="UniProtKB-SubCell"/>
</dbReference>
<organism evidence="9 10">
    <name type="scientific">Planifilum fulgidum</name>
    <dbReference type="NCBI Taxonomy" id="201973"/>
    <lineage>
        <taxon>Bacteria</taxon>
        <taxon>Bacillati</taxon>
        <taxon>Bacillota</taxon>
        <taxon>Bacilli</taxon>
        <taxon>Bacillales</taxon>
        <taxon>Thermoactinomycetaceae</taxon>
        <taxon>Planifilum</taxon>
    </lineage>
</organism>
<accession>A0A1I2SJN8</accession>
<dbReference type="CDD" id="cd05281">
    <property type="entry name" value="TDH"/>
    <property type="match status" value="1"/>
</dbReference>
<comment type="subunit">
    <text evidence="6">Homotetramer.</text>
</comment>
<evidence type="ECO:0000256" key="2">
    <source>
        <dbReference type="ARBA" id="ARBA00022723"/>
    </source>
</evidence>
<feature type="binding site" evidence="6">
    <location>
        <position position="42"/>
    </location>
    <ligand>
        <name>Zn(2+)</name>
        <dbReference type="ChEBI" id="CHEBI:29105"/>
        <label>1</label>
        <note>catalytic</note>
    </ligand>
</feature>
<dbReference type="Proteomes" id="UP000198661">
    <property type="component" value="Unassembled WGS sequence"/>
</dbReference>
<dbReference type="PANTHER" id="PTHR43401:SF2">
    <property type="entry name" value="L-THREONINE 3-DEHYDROGENASE"/>
    <property type="match status" value="1"/>
</dbReference>
<sequence>MNGKMRALVKHHRAFGAELREVPIPTIGPDEVLIQVKCVTMCGTDVHIYTWDDWASSRVNPPYVFGHEFSGVVVEVGEKVTSLKPGDRVSAETHIVCGVCPPCRRGEAHVCLNTEIIGVDRDGCFAEYVAMPERNLWKVDDDRPFEIASIMEPMGNAVHTTLSGPVVGKKVAVIGCGPIGLMAVSVAKAAGAAAVIALDVNDFRLDLAERMGATHLIHSGRVDPVEEVFSLTEREGVDVVLEMSGHPTAIQQGFRMLTGGGRMSMLGLPTRPVELDITQDIVFKGVTVHGITGRRMFETWEQTDGLLKSGKVDLNPLITHRFPLEEYEKAFDLMMSGNCGKVVLYP</sequence>
<gene>
    <name evidence="6" type="primary">tdh</name>
    <name evidence="9" type="ORF">SAMN04488025_14316</name>
</gene>
<evidence type="ECO:0000256" key="1">
    <source>
        <dbReference type="ARBA" id="ARBA00022490"/>
    </source>
</evidence>
<dbReference type="SMART" id="SM00829">
    <property type="entry name" value="PKS_ER"/>
    <property type="match status" value="1"/>
</dbReference>
<evidence type="ECO:0000256" key="3">
    <source>
        <dbReference type="ARBA" id="ARBA00022833"/>
    </source>
</evidence>
<feature type="domain" description="Enoyl reductase (ER)" evidence="8">
    <location>
        <begin position="16"/>
        <end position="344"/>
    </location>
</feature>
<feature type="binding site" evidence="6">
    <location>
        <position position="111"/>
    </location>
    <ligand>
        <name>Zn(2+)</name>
        <dbReference type="ChEBI" id="CHEBI:29105"/>
        <label>2</label>
    </ligand>
</feature>
<protein>
    <recommendedName>
        <fullName evidence="6 7">L-threonine 3-dehydrogenase</fullName>
        <shortName evidence="6">TDH</shortName>
        <ecNumber evidence="6 7">1.1.1.103</ecNumber>
    </recommendedName>
</protein>
<dbReference type="PANTHER" id="PTHR43401">
    <property type="entry name" value="L-THREONINE 3-DEHYDROGENASE"/>
    <property type="match status" value="1"/>
</dbReference>
<dbReference type="GO" id="GO:0008270">
    <property type="term" value="F:zinc ion binding"/>
    <property type="evidence" value="ECO:0007669"/>
    <property type="project" value="UniProtKB-UniRule"/>
</dbReference>
<evidence type="ECO:0000313" key="9">
    <source>
        <dbReference type="EMBL" id="SFG53044.1"/>
    </source>
</evidence>
<feature type="binding site" evidence="6">
    <location>
        <begin position="266"/>
        <end position="268"/>
    </location>
    <ligand>
        <name>NAD(+)</name>
        <dbReference type="ChEBI" id="CHEBI:57540"/>
    </ligand>
</feature>
<comment type="cofactor">
    <cofactor evidence="6">
        <name>Zn(2+)</name>
        <dbReference type="ChEBI" id="CHEBI:29105"/>
    </cofactor>
    <text evidence="6">Binds 2 Zn(2+) ions per subunit.</text>
</comment>
<evidence type="ECO:0000313" key="10">
    <source>
        <dbReference type="Proteomes" id="UP000198661"/>
    </source>
</evidence>
<evidence type="ECO:0000256" key="7">
    <source>
        <dbReference type="NCBIfam" id="TIGR00692"/>
    </source>
</evidence>
<feature type="binding site" evidence="6">
    <location>
        <position position="103"/>
    </location>
    <ligand>
        <name>Zn(2+)</name>
        <dbReference type="ChEBI" id="CHEBI:29105"/>
        <label>2</label>
    </ligand>
</feature>
<dbReference type="EMBL" id="FOOK01000043">
    <property type="protein sequence ID" value="SFG53044.1"/>
    <property type="molecule type" value="Genomic_DNA"/>
</dbReference>
<dbReference type="Gene3D" id="3.40.50.720">
    <property type="entry name" value="NAD(P)-binding Rossmann-like Domain"/>
    <property type="match status" value="1"/>
</dbReference>
<reference evidence="9 10" key="1">
    <citation type="submission" date="2016-10" db="EMBL/GenBank/DDBJ databases">
        <authorList>
            <person name="de Groot N.N."/>
        </authorList>
    </citation>
    <scope>NUCLEOTIDE SEQUENCE [LARGE SCALE GENOMIC DNA]</scope>
    <source>
        <strain evidence="9 10">DSM 44945</strain>
    </source>
</reference>
<comment type="catalytic activity">
    <reaction evidence="6">
        <text>L-threonine + NAD(+) = (2S)-2-amino-3-oxobutanoate + NADH + H(+)</text>
        <dbReference type="Rhea" id="RHEA:13161"/>
        <dbReference type="ChEBI" id="CHEBI:15378"/>
        <dbReference type="ChEBI" id="CHEBI:57540"/>
        <dbReference type="ChEBI" id="CHEBI:57926"/>
        <dbReference type="ChEBI" id="CHEBI:57945"/>
        <dbReference type="ChEBI" id="CHEBI:78948"/>
        <dbReference type="EC" id="1.1.1.103"/>
    </reaction>
</comment>
<feature type="binding site" evidence="6">
    <location>
        <position position="67"/>
    </location>
    <ligand>
        <name>Zn(2+)</name>
        <dbReference type="ChEBI" id="CHEBI:29105"/>
        <label>1</label>
        <note>catalytic</note>
    </ligand>
</feature>
<evidence type="ECO:0000256" key="4">
    <source>
        <dbReference type="ARBA" id="ARBA00023002"/>
    </source>
</evidence>
<feature type="binding site" evidence="6">
    <location>
        <position position="100"/>
    </location>
    <ligand>
        <name>Zn(2+)</name>
        <dbReference type="ChEBI" id="CHEBI:29105"/>
        <label>2</label>
    </ligand>
</feature>
<feature type="binding site" evidence="6">
    <location>
        <position position="204"/>
    </location>
    <ligand>
        <name>NAD(+)</name>
        <dbReference type="ChEBI" id="CHEBI:57540"/>
    </ligand>
</feature>
<dbReference type="InterPro" id="IPR011032">
    <property type="entry name" value="GroES-like_sf"/>
</dbReference>
<dbReference type="RefSeq" id="WP_177199234.1">
    <property type="nucleotide sequence ID" value="NZ_FOOK01000043.1"/>
</dbReference>
<dbReference type="InterPro" id="IPR036291">
    <property type="entry name" value="NAD(P)-bd_dom_sf"/>
</dbReference>
<dbReference type="GO" id="GO:0019518">
    <property type="term" value="P:L-threonine catabolic process to glycine"/>
    <property type="evidence" value="ECO:0007669"/>
    <property type="project" value="UniProtKB-UniPathway"/>
</dbReference>
<keyword evidence="1 6" id="KW-0963">Cytoplasm</keyword>
<feature type="active site" description="Charge relay system" evidence="6">
    <location>
        <position position="47"/>
    </location>
</feature>
<dbReference type="InterPro" id="IPR002328">
    <property type="entry name" value="ADH_Zn_CS"/>
</dbReference>
<dbReference type="NCBIfam" id="TIGR00692">
    <property type="entry name" value="tdh"/>
    <property type="match status" value="1"/>
</dbReference>
<comment type="function">
    <text evidence="6">Catalyzes the NAD(+)-dependent oxidation of L-threonine to 2-amino-3-ketobutyrate.</text>
</comment>
<dbReference type="UniPathway" id="UPA00046">
    <property type="reaction ID" value="UER00505"/>
</dbReference>
<dbReference type="GO" id="GO:0008743">
    <property type="term" value="F:L-threonine 3-dehydrogenase activity"/>
    <property type="evidence" value="ECO:0007669"/>
    <property type="project" value="UniProtKB-UniRule"/>
</dbReference>
<feature type="active site" description="Charge relay system" evidence="6">
    <location>
        <position position="44"/>
    </location>
</feature>
<dbReference type="InterPro" id="IPR020843">
    <property type="entry name" value="ER"/>
</dbReference>
<dbReference type="Pfam" id="PF00107">
    <property type="entry name" value="ADH_zinc_N"/>
    <property type="match status" value="1"/>
</dbReference>
<dbReference type="InterPro" id="IPR013149">
    <property type="entry name" value="ADH-like_C"/>
</dbReference>
<feature type="binding site" evidence="6">
    <location>
        <position position="68"/>
    </location>
    <ligand>
        <name>Zn(2+)</name>
        <dbReference type="ChEBI" id="CHEBI:29105"/>
        <label>1</label>
        <note>catalytic</note>
    </ligand>
</feature>
<dbReference type="Gene3D" id="3.90.180.10">
    <property type="entry name" value="Medium-chain alcohol dehydrogenases, catalytic domain"/>
    <property type="match status" value="1"/>
</dbReference>
<dbReference type="STRING" id="201973.SAMN04488025_14316"/>
<keyword evidence="10" id="KW-1185">Reference proteome</keyword>
<dbReference type="SUPFAM" id="SSF51735">
    <property type="entry name" value="NAD(P)-binding Rossmann-fold domains"/>
    <property type="match status" value="1"/>
</dbReference>
<comment type="similarity">
    <text evidence="6">Belongs to the zinc-containing alcohol dehydrogenase family.</text>
</comment>
<keyword evidence="2 6" id="KW-0479">Metal-binding</keyword>
<dbReference type="NCBIfam" id="NF003808">
    <property type="entry name" value="PRK05396.1"/>
    <property type="match status" value="1"/>
</dbReference>
<keyword evidence="5 6" id="KW-0520">NAD</keyword>
<keyword evidence="4 6" id="KW-0560">Oxidoreductase</keyword>
<comment type="subcellular location">
    <subcellularLocation>
        <location evidence="6">Cytoplasm</location>
    </subcellularLocation>
</comment>
<dbReference type="InterPro" id="IPR050129">
    <property type="entry name" value="Zn_alcohol_dh"/>
</dbReference>
<evidence type="ECO:0000259" key="8">
    <source>
        <dbReference type="SMART" id="SM00829"/>
    </source>
</evidence>
<proteinExistence type="inferred from homology"/>
<dbReference type="PROSITE" id="PS00059">
    <property type="entry name" value="ADH_ZINC"/>
    <property type="match status" value="1"/>
</dbReference>
<evidence type="ECO:0000256" key="5">
    <source>
        <dbReference type="ARBA" id="ARBA00023027"/>
    </source>
</evidence>
<dbReference type="AlphaFoldDB" id="A0A1I2SJN8"/>
<keyword evidence="3 6" id="KW-0862">Zinc</keyword>
<feature type="binding site" evidence="6">
    <location>
        <position position="97"/>
    </location>
    <ligand>
        <name>Zn(2+)</name>
        <dbReference type="ChEBI" id="CHEBI:29105"/>
        <label>2</label>
    </ligand>
</feature>
<feature type="binding site" evidence="6">
    <location>
        <position position="179"/>
    </location>
    <ligand>
        <name>NAD(+)</name>
        <dbReference type="ChEBI" id="CHEBI:57540"/>
    </ligand>
</feature>
<feature type="site" description="Important for catalytic activity for the proton relay mechanism but does not participate directly in the coordination of zinc atom" evidence="6">
    <location>
        <position position="152"/>
    </location>
</feature>
<dbReference type="HAMAP" id="MF_00627">
    <property type="entry name" value="Thr_dehydrog"/>
    <property type="match status" value="1"/>
</dbReference>